<evidence type="ECO:0000313" key="10">
    <source>
        <dbReference type="Proteomes" id="UP000003635"/>
    </source>
</evidence>
<dbReference type="EMBL" id="AAOT01000005">
    <property type="protein sequence ID" value="EAR52256.1"/>
    <property type="molecule type" value="Genomic_DNA"/>
</dbReference>
<dbReference type="CDD" id="cd06261">
    <property type="entry name" value="TM_PBP2"/>
    <property type="match status" value="1"/>
</dbReference>
<feature type="transmembrane region" description="Helical" evidence="7">
    <location>
        <begin position="12"/>
        <end position="35"/>
    </location>
</feature>
<dbReference type="GO" id="GO:0005886">
    <property type="term" value="C:plasma membrane"/>
    <property type="evidence" value="ECO:0007669"/>
    <property type="project" value="UniProtKB-SubCell"/>
</dbReference>
<dbReference type="AlphaFoldDB" id="Q2CHN8"/>
<feature type="transmembrane region" description="Helical" evidence="7">
    <location>
        <begin position="280"/>
        <end position="299"/>
    </location>
</feature>
<dbReference type="GO" id="GO:0055085">
    <property type="term" value="P:transmembrane transport"/>
    <property type="evidence" value="ECO:0007669"/>
    <property type="project" value="InterPro"/>
</dbReference>
<evidence type="ECO:0000256" key="1">
    <source>
        <dbReference type="ARBA" id="ARBA00004651"/>
    </source>
</evidence>
<dbReference type="STRING" id="314256.OG2516_02429"/>
<dbReference type="Pfam" id="PF00528">
    <property type="entry name" value="BPD_transp_1"/>
    <property type="match status" value="1"/>
</dbReference>
<feature type="domain" description="ABC transmembrane type-1" evidence="8">
    <location>
        <begin position="212"/>
        <end position="405"/>
    </location>
</feature>
<evidence type="ECO:0000256" key="4">
    <source>
        <dbReference type="ARBA" id="ARBA00022692"/>
    </source>
</evidence>
<dbReference type="PROSITE" id="PS50928">
    <property type="entry name" value="ABC_TM1"/>
    <property type="match status" value="1"/>
</dbReference>
<keyword evidence="2 7" id="KW-0813">Transport</keyword>
<dbReference type="RefSeq" id="WP_007254016.1">
    <property type="nucleotide sequence ID" value="NZ_CH724107.1"/>
</dbReference>
<evidence type="ECO:0000259" key="8">
    <source>
        <dbReference type="PROSITE" id="PS50928"/>
    </source>
</evidence>
<evidence type="ECO:0000256" key="3">
    <source>
        <dbReference type="ARBA" id="ARBA00022475"/>
    </source>
</evidence>
<keyword evidence="5 7" id="KW-1133">Transmembrane helix</keyword>
<keyword evidence="10" id="KW-1185">Reference proteome</keyword>
<name>Q2CHN8_OCEGH</name>
<dbReference type="SUPFAM" id="SSF161098">
    <property type="entry name" value="MetI-like"/>
    <property type="match status" value="1"/>
</dbReference>
<protein>
    <submittedName>
        <fullName evidence="9">ABC alpha-glucoside transporter, inner membrane subunit AglG</fullName>
    </submittedName>
</protein>
<gene>
    <name evidence="9" type="ORF">OG2516_02429</name>
</gene>
<dbReference type="InterPro" id="IPR000515">
    <property type="entry name" value="MetI-like"/>
</dbReference>
<evidence type="ECO:0000313" key="9">
    <source>
        <dbReference type="EMBL" id="EAR52256.1"/>
    </source>
</evidence>
<accession>Q2CHN8</accession>
<dbReference type="PANTHER" id="PTHR43744">
    <property type="entry name" value="ABC TRANSPORTER PERMEASE PROTEIN MG189-RELATED-RELATED"/>
    <property type="match status" value="1"/>
</dbReference>
<comment type="subcellular location">
    <subcellularLocation>
        <location evidence="1 7">Cell membrane</location>
        <topology evidence="1 7">Multi-pass membrane protein</topology>
    </subcellularLocation>
</comment>
<feature type="transmembrane region" description="Helical" evidence="7">
    <location>
        <begin position="218"/>
        <end position="240"/>
    </location>
</feature>
<comment type="caution">
    <text evidence="9">The sequence shown here is derived from an EMBL/GenBank/DDBJ whole genome shotgun (WGS) entry which is preliminary data.</text>
</comment>
<dbReference type="OrthoDB" id="9815445at2"/>
<comment type="similarity">
    <text evidence="7">Belongs to the binding-protein-dependent transport system permease family.</text>
</comment>
<feature type="transmembrane region" description="Helical" evidence="7">
    <location>
        <begin position="246"/>
        <end position="268"/>
    </location>
</feature>
<evidence type="ECO:0000256" key="2">
    <source>
        <dbReference type="ARBA" id="ARBA00022448"/>
    </source>
</evidence>
<evidence type="ECO:0000256" key="6">
    <source>
        <dbReference type="ARBA" id="ARBA00023136"/>
    </source>
</evidence>
<dbReference type="PANTHER" id="PTHR43744:SF4">
    <property type="entry name" value="OSMOPROTECTIVE COMPOUNDS UPTAKE PERMEASE PROTEIN GGTD"/>
    <property type="match status" value="1"/>
</dbReference>
<keyword evidence="3" id="KW-1003">Cell membrane</keyword>
<feature type="transmembrane region" description="Helical" evidence="7">
    <location>
        <begin position="384"/>
        <end position="405"/>
    </location>
</feature>
<evidence type="ECO:0000256" key="7">
    <source>
        <dbReference type="RuleBase" id="RU363032"/>
    </source>
</evidence>
<keyword evidence="6 7" id="KW-0472">Membrane</keyword>
<proteinExistence type="inferred from homology"/>
<keyword evidence="4 7" id="KW-0812">Transmembrane</keyword>
<evidence type="ECO:0000256" key="5">
    <source>
        <dbReference type="ARBA" id="ARBA00022989"/>
    </source>
</evidence>
<dbReference type="InterPro" id="IPR035906">
    <property type="entry name" value="MetI-like_sf"/>
</dbReference>
<dbReference type="eggNOG" id="COG0395">
    <property type="taxonomic scope" value="Bacteria"/>
</dbReference>
<dbReference type="HOGENOM" id="CLU_016047_1_2_5"/>
<organism evidence="9 10">
    <name type="scientific">Oceanicola granulosus (strain ATCC BAA-861 / DSM 15982 / KCTC 12143 / HTCC2516)</name>
    <dbReference type="NCBI Taxonomy" id="314256"/>
    <lineage>
        <taxon>Bacteria</taxon>
        <taxon>Pseudomonadati</taxon>
        <taxon>Pseudomonadota</taxon>
        <taxon>Alphaproteobacteria</taxon>
        <taxon>Rhodobacterales</taxon>
        <taxon>Roseobacteraceae</taxon>
        <taxon>Oceanicola</taxon>
    </lineage>
</organism>
<dbReference type="Proteomes" id="UP000003635">
    <property type="component" value="Unassembled WGS sequence"/>
</dbReference>
<sequence>MDNIAGTKSGLVWATNLSVIFLVILWLVPTIGLLVSSFRDREQISESGWWRAPFAVEQAFRINPEPEGVVQEGDLYVLEGNLFGDAGSGAVAGFGITSRAPGAAEPGMVYARFIVDVEEPDGTIDDTRLELAYPADGEPIFPAQDEDGNTILAETAVLDRALQVEANGDFRYLSDSEIDRAPTIYITAETPPEFSLENYDTILTSDNMDRAFINTLTVTIPATIIPICIAAFAAYALAWMDFAGRGFLIAMIVGLLVVPLQLALVPLLQLHNRIGIGQSFLGIWLAHTGFGLPLAVYLLRNYMVGLPRDIIESAKVDGATDFQVFTKIVLPLSFPALASFAIFQFLWTWNDLLVAKVFLPSNSESWVMTVKIADDLLGSRGGDWGILAAAAFISIAVPLVVFFAMQKYLVRGLLAGSVK</sequence>
<dbReference type="Gene3D" id="1.10.3720.10">
    <property type="entry name" value="MetI-like"/>
    <property type="match status" value="1"/>
</dbReference>
<reference evidence="9 10" key="1">
    <citation type="journal article" date="2010" name="J. Bacteriol.">
        <title>Genome sequences of Oceanicola granulosus HTCC2516(T) and Oceanicola batsensis HTCC2597(TDelta).</title>
        <authorList>
            <person name="Thrash J.C."/>
            <person name="Cho J.C."/>
            <person name="Vergin K.L."/>
            <person name="Giovannoni S.J."/>
        </authorList>
    </citation>
    <scope>NUCLEOTIDE SEQUENCE [LARGE SCALE GENOMIC DNA]</scope>
    <source>
        <strain evidence="10">ATCC BAA-861 / DSM 15982 / KCTC 12143 / HTCC2516</strain>
    </source>
</reference>